<evidence type="ECO:0000313" key="3">
    <source>
        <dbReference type="Proteomes" id="UP001633002"/>
    </source>
</evidence>
<sequence length="552" mass="63741">MEISIPTILLLIMPYILYKIAIDWDRTWRRIILADLIEGMYKRQGGEAKEEYSKYWSKHGYRLVPLGEILTHKEIQDVQDKGFLQKEYKNQYFGVLRGSGAKLDCSGRRLSAARIAGCRTPDWVVAIRGTNITCLSDLQKDMNIPLQQLHKNSTIKLMRIVVNRLRENVGCRNLAITGHSLGAAMGMLIAREFALQDYVIESHFFNPPFCTFHSFGRKFGPNWKWLTKLRQSVSTWVNNAFDGGAGLRQQEEEYKKLSQSEWCPYMYLNRQDFVCNSYISHDERNLQDEVYQLSQEMNIDRYYVFGSCFLGFFFGDTHTYHLFPRGIWYMAKLKNQSSDIQSRLDSHKLSHWMKPNLPLGIKTMPQRSFYQEFVFWVSCRNPTASSLGLGLFLYFVVCTLLWLDFILATTGGFWFWSLLVASVFGVRFLESTVSGFSSLADIPLALFVFSVLCYFFSLVYGILDGYWFYTLVPTGVVRLLDSRVSGFNSWAYVSSIFSIFSLVCYFVMVLYGALGWFWFGVVILVVLLGKRLGHQFDSLLSHGLAVDLIMFS</sequence>
<name>A0ABD3I220_9MARC</name>
<feature type="transmembrane region" description="Helical" evidence="1">
    <location>
        <begin position="496"/>
        <end position="529"/>
    </location>
</feature>
<proteinExistence type="predicted"/>
<dbReference type="EMBL" id="JBJQOH010000002">
    <property type="protein sequence ID" value="KAL3697768.1"/>
    <property type="molecule type" value="Genomic_DNA"/>
</dbReference>
<organism evidence="2 3">
    <name type="scientific">Riccia sorocarpa</name>
    <dbReference type="NCBI Taxonomy" id="122646"/>
    <lineage>
        <taxon>Eukaryota</taxon>
        <taxon>Viridiplantae</taxon>
        <taxon>Streptophyta</taxon>
        <taxon>Embryophyta</taxon>
        <taxon>Marchantiophyta</taxon>
        <taxon>Marchantiopsida</taxon>
        <taxon>Marchantiidae</taxon>
        <taxon>Marchantiales</taxon>
        <taxon>Ricciaceae</taxon>
        <taxon>Riccia</taxon>
    </lineage>
</organism>
<feature type="transmembrane region" description="Helical" evidence="1">
    <location>
        <begin position="442"/>
        <end position="463"/>
    </location>
</feature>
<dbReference type="SUPFAM" id="SSF53474">
    <property type="entry name" value="alpha/beta-Hydrolases"/>
    <property type="match status" value="1"/>
</dbReference>
<reference evidence="2 3" key="1">
    <citation type="submission" date="2024-09" db="EMBL/GenBank/DDBJ databases">
        <title>Chromosome-scale assembly of Riccia sorocarpa.</title>
        <authorList>
            <person name="Paukszto L."/>
        </authorList>
    </citation>
    <scope>NUCLEOTIDE SEQUENCE [LARGE SCALE GENOMIC DNA]</scope>
    <source>
        <strain evidence="2">LP-2024</strain>
        <tissue evidence="2">Aerial parts of the thallus</tissue>
    </source>
</reference>
<dbReference type="AlphaFoldDB" id="A0ABD3I220"/>
<protein>
    <recommendedName>
        <fullName evidence="4">Triacylglycerol lipase</fullName>
    </recommendedName>
</protein>
<keyword evidence="3" id="KW-1185">Reference proteome</keyword>
<gene>
    <name evidence="2" type="ORF">R1sor_011844</name>
</gene>
<comment type="caution">
    <text evidence="2">The sequence shown here is derived from an EMBL/GenBank/DDBJ whole genome shotgun (WGS) entry which is preliminary data.</text>
</comment>
<dbReference type="Proteomes" id="UP001633002">
    <property type="component" value="Unassembled WGS sequence"/>
</dbReference>
<keyword evidence="1" id="KW-1133">Transmembrane helix</keyword>
<feature type="transmembrane region" description="Helical" evidence="1">
    <location>
        <begin position="302"/>
        <end position="323"/>
    </location>
</feature>
<dbReference type="PANTHER" id="PTHR31479:SF39">
    <property type="entry name" value="FUNGAL LIPASE-LIKE DOMAIN-CONTAINING PROTEIN"/>
    <property type="match status" value="1"/>
</dbReference>
<feature type="transmembrane region" description="Helical" evidence="1">
    <location>
        <begin position="387"/>
        <end position="407"/>
    </location>
</feature>
<dbReference type="PANTHER" id="PTHR31479">
    <property type="entry name" value="ALPHA/BETA-HYDROLASES SUPERFAMILY PROTEIN"/>
    <property type="match status" value="1"/>
</dbReference>
<evidence type="ECO:0000256" key="1">
    <source>
        <dbReference type="SAM" id="Phobius"/>
    </source>
</evidence>
<keyword evidence="1" id="KW-0472">Membrane</keyword>
<accession>A0ABD3I220</accession>
<evidence type="ECO:0000313" key="2">
    <source>
        <dbReference type="EMBL" id="KAL3697768.1"/>
    </source>
</evidence>
<keyword evidence="1" id="KW-0812">Transmembrane</keyword>
<evidence type="ECO:0008006" key="4">
    <source>
        <dbReference type="Google" id="ProtNLM"/>
    </source>
</evidence>
<dbReference type="Gene3D" id="3.40.50.1820">
    <property type="entry name" value="alpha/beta hydrolase"/>
    <property type="match status" value="1"/>
</dbReference>
<feature type="transmembrane region" description="Helical" evidence="1">
    <location>
        <begin position="413"/>
        <end position="430"/>
    </location>
</feature>
<dbReference type="InterPro" id="IPR029058">
    <property type="entry name" value="AB_hydrolase_fold"/>
</dbReference>